<dbReference type="Proteomes" id="UP001055219">
    <property type="component" value="Unassembled WGS sequence"/>
</dbReference>
<reference evidence="10" key="2">
    <citation type="submission" date="2022-07" db="EMBL/GenBank/DDBJ databases">
        <authorList>
            <person name="Goncalves M.F.M."/>
            <person name="Hilario S."/>
            <person name="Van De Peer Y."/>
            <person name="Esteves A.C."/>
            <person name="Alves A."/>
        </authorList>
    </citation>
    <scope>NUCLEOTIDE SEQUENCE</scope>
    <source>
        <strain evidence="10">MUM 19.33</strain>
    </source>
</reference>
<dbReference type="InterPro" id="IPR007934">
    <property type="entry name" value="AbfB_ABD"/>
</dbReference>
<dbReference type="OrthoDB" id="272289at2759"/>
<dbReference type="InterPro" id="IPR036195">
    <property type="entry name" value="AbfB_ABD_sf"/>
</dbReference>
<feature type="chain" id="PRO_5040108764" description="non-reducing end alpha-L-arabinofuranosidase" evidence="8">
    <location>
        <begin position="19"/>
        <end position="492"/>
    </location>
</feature>
<dbReference type="GO" id="GO:0046373">
    <property type="term" value="P:L-arabinose metabolic process"/>
    <property type="evidence" value="ECO:0007669"/>
    <property type="project" value="InterPro"/>
</dbReference>
<dbReference type="SUPFAM" id="SSF75005">
    <property type="entry name" value="Arabinanase/levansucrase/invertase"/>
    <property type="match status" value="1"/>
</dbReference>
<proteinExistence type="inferred from homology"/>
<feature type="domain" description="Alpha-L-arabinofuranosidase B arabinose-binding" evidence="9">
    <location>
        <begin position="398"/>
        <end position="464"/>
    </location>
</feature>
<name>A0A9P9XWR0_9HYPO</name>
<dbReference type="Gene3D" id="2.80.10.50">
    <property type="match status" value="1"/>
</dbReference>
<protein>
    <recommendedName>
        <fullName evidence="3">non-reducing end alpha-L-arabinofuranosidase</fullName>
        <ecNumber evidence="3">3.2.1.55</ecNumber>
    </recommendedName>
</protein>
<feature type="signal peptide" evidence="8">
    <location>
        <begin position="1"/>
        <end position="18"/>
    </location>
</feature>
<evidence type="ECO:0000256" key="2">
    <source>
        <dbReference type="ARBA" id="ARBA00009865"/>
    </source>
</evidence>
<evidence type="ECO:0000256" key="6">
    <source>
        <dbReference type="ARBA" id="ARBA00023295"/>
    </source>
</evidence>
<reference evidence="10" key="1">
    <citation type="journal article" date="2021" name="J Fungi (Basel)">
        <title>Genomic and Metabolomic Analyses of the Marine Fungus Emericellopsis cladophorae: Insights into Saltwater Adaptability Mechanisms and Its Biosynthetic Potential.</title>
        <authorList>
            <person name="Goncalves M.F.M."/>
            <person name="Hilario S."/>
            <person name="Van de Peer Y."/>
            <person name="Esteves A.C."/>
            <person name="Alves A."/>
        </authorList>
    </citation>
    <scope>NUCLEOTIDE SEQUENCE</scope>
    <source>
        <strain evidence="10">MUM 19.33</strain>
    </source>
</reference>
<dbReference type="Pfam" id="PF04616">
    <property type="entry name" value="Glyco_hydro_43"/>
    <property type="match status" value="1"/>
</dbReference>
<evidence type="ECO:0000259" key="9">
    <source>
        <dbReference type="Pfam" id="PF05270"/>
    </source>
</evidence>
<evidence type="ECO:0000313" key="11">
    <source>
        <dbReference type="Proteomes" id="UP001055219"/>
    </source>
</evidence>
<dbReference type="GO" id="GO:0046556">
    <property type="term" value="F:alpha-L-arabinofuranosidase activity"/>
    <property type="evidence" value="ECO:0007669"/>
    <property type="project" value="UniProtKB-EC"/>
</dbReference>
<dbReference type="InterPro" id="IPR006710">
    <property type="entry name" value="Glyco_hydro_43"/>
</dbReference>
<evidence type="ECO:0000256" key="3">
    <source>
        <dbReference type="ARBA" id="ARBA00012670"/>
    </source>
</evidence>
<evidence type="ECO:0000313" key="10">
    <source>
        <dbReference type="EMBL" id="KAI6779086.1"/>
    </source>
</evidence>
<keyword evidence="11" id="KW-1185">Reference proteome</keyword>
<dbReference type="RefSeq" id="XP_051359942.1">
    <property type="nucleotide sequence ID" value="XM_051509073.1"/>
</dbReference>
<comment type="catalytic activity">
    <reaction evidence="1">
        <text>Hydrolysis of terminal non-reducing alpha-L-arabinofuranoside residues in alpha-L-arabinosides.</text>
        <dbReference type="EC" id="3.2.1.55"/>
    </reaction>
</comment>
<comment type="similarity">
    <text evidence="2 7">Belongs to the glycosyl hydrolase 43 family.</text>
</comment>
<evidence type="ECO:0000256" key="7">
    <source>
        <dbReference type="RuleBase" id="RU361187"/>
    </source>
</evidence>
<keyword evidence="4 8" id="KW-0732">Signal</keyword>
<keyword evidence="5 7" id="KW-0378">Hydrolase</keyword>
<dbReference type="EC" id="3.2.1.55" evidence="3"/>
<comment type="caution">
    <text evidence="10">The sequence shown here is derived from an EMBL/GenBank/DDBJ whole genome shotgun (WGS) entry which is preliminary data.</text>
</comment>
<keyword evidence="6 7" id="KW-0326">Glycosidase</keyword>
<dbReference type="GeneID" id="75834775"/>
<dbReference type="AlphaFoldDB" id="A0A9P9XWR0"/>
<accession>A0A9P9XWR0</accession>
<dbReference type="SUPFAM" id="SSF110221">
    <property type="entry name" value="AbfB domain"/>
    <property type="match status" value="1"/>
</dbReference>
<organism evidence="10 11">
    <name type="scientific">Emericellopsis cladophorae</name>
    <dbReference type="NCBI Taxonomy" id="2686198"/>
    <lineage>
        <taxon>Eukaryota</taxon>
        <taxon>Fungi</taxon>
        <taxon>Dikarya</taxon>
        <taxon>Ascomycota</taxon>
        <taxon>Pezizomycotina</taxon>
        <taxon>Sordariomycetes</taxon>
        <taxon>Hypocreomycetidae</taxon>
        <taxon>Hypocreales</taxon>
        <taxon>Bionectriaceae</taxon>
        <taxon>Emericellopsis</taxon>
    </lineage>
</organism>
<gene>
    <name evidence="10" type="ORF">J7T54_008304</name>
</gene>
<dbReference type="EMBL" id="JAGIXG020000053">
    <property type="protein sequence ID" value="KAI6779086.1"/>
    <property type="molecule type" value="Genomic_DNA"/>
</dbReference>
<dbReference type="Pfam" id="PF05270">
    <property type="entry name" value="AbfB"/>
    <property type="match status" value="1"/>
</dbReference>
<sequence>MNFLSTLWSLVLVTTTTTTTTTTLASPTPSSMDVRSHLEARAGQSLEASSPAVSYTNTLIEQRADPHIYKHTDGLYYFTASVPAYDQVILRRAETIEGLRDAPETVVYERTATEGPGSGYIWAPEIHHIDGKWYIYVAFEQGQRGSWAIRPVVLEGTGDNPLEATWENKGVIDTGMDDFSLDMTYFEVNGVRYLSWAQADASFGSGTGLFIAKMVNPWTLELPSVGISYPTLAWERVGHNVNEGAYAIVRNGKVFLSYSASATDHNYCVGLLTADETADLTDPNVWSKAQAPVFESYEPTENWGPGHNSFTKSEDGLSDVFVYHSRGYKDIVGDPLNNPDRRTRVQRLYWKADGTPDFGIPVAEGKTPVKLAAAGGHLANNGDGEPIVVSMGASLGQTLFRVNEPGLAGEGSVSLESGNLPGHFISNQDGRAVLVSASDSDAFKAAASFEQVAGLAGQGVSFKSGDLYLSAGSCGVKFIEAPTEEGATFTEE</sequence>
<evidence type="ECO:0000256" key="8">
    <source>
        <dbReference type="SAM" id="SignalP"/>
    </source>
</evidence>
<dbReference type="InterPro" id="IPR023296">
    <property type="entry name" value="Glyco_hydro_beta-prop_sf"/>
</dbReference>
<evidence type="ECO:0000256" key="5">
    <source>
        <dbReference type="ARBA" id="ARBA00022801"/>
    </source>
</evidence>
<dbReference type="PANTHER" id="PTHR43817">
    <property type="entry name" value="GLYCOSYL HYDROLASE"/>
    <property type="match status" value="1"/>
</dbReference>
<dbReference type="PANTHER" id="PTHR43817:SF1">
    <property type="entry name" value="HYDROLASE, FAMILY 43, PUTATIVE (AFU_ORTHOLOGUE AFUA_3G01660)-RELATED"/>
    <property type="match status" value="1"/>
</dbReference>
<evidence type="ECO:0000256" key="1">
    <source>
        <dbReference type="ARBA" id="ARBA00001462"/>
    </source>
</evidence>
<dbReference type="Gene3D" id="2.115.10.20">
    <property type="entry name" value="Glycosyl hydrolase domain, family 43"/>
    <property type="match status" value="1"/>
</dbReference>
<evidence type="ECO:0000256" key="4">
    <source>
        <dbReference type="ARBA" id="ARBA00022729"/>
    </source>
</evidence>